<comment type="caution">
    <text evidence="2">The sequence shown here is derived from an EMBL/GenBank/DDBJ whole genome shotgun (WGS) entry which is preliminary data.</text>
</comment>
<dbReference type="Gene3D" id="3.30.70.100">
    <property type="match status" value="1"/>
</dbReference>
<sequence>MVKEILEIDVKPGTETAFEQAVRDAQHCFLGAPGCHGLILHRSLEQPSRYRILIDWESVEHHMVEFRNSEAFLEWRRLAGSYFAATPRVEHLVEVFSR</sequence>
<dbReference type="EMBL" id="NWBU01000004">
    <property type="protein sequence ID" value="PTQ12995.1"/>
    <property type="molecule type" value="Genomic_DNA"/>
</dbReference>
<dbReference type="AlphaFoldDB" id="A0A2T5G1H1"/>
<evidence type="ECO:0000313" key="2">
    <source>
        <dbReference type="EMBL" id="PTQ12995.1"/>
    </source>
</evidence>
<dbReference type="PROSITE" id="PS51725">
    <property type="entry name" value="ABM"/>
    <property type="match status" value="1"/>
</dbReference>
<dbReference type="OrthoDB" id="9798157at2"/>
<keyword evidence="2" id="KW-0560">Oxidoreductase</keyword>
<keyword evidence="2" id="KW-0503">Monooxygenase</keyword>
<evidence type="ECO:0000259" key="1">
    <source>
        <dbReference type="PROSITE" id="PS51725"/>
    </source>
</evidence>
<dbReference type="InterPro" id="IPR011008">
    <property type="entry name" value="Dimeric_a/b-barrel"/>
</dbReference>
<feature type="domain" description="ABM" evidence="1">
    <location>
        <begin position="2"/>
        <end position="93"/>
    </location>
</feature>
<evidence type="ECO:0000313" key="3">
    <source>
        <dbReference type="Proteomes" id="UP000244162"/>
    </source>
</evidence>
<gene>
    <name evidence="2" type="ORF">CLG96_02290</name>
</gene>
<name>A0A2T5G1H1_9SPHN</name>
<dbReference type="GO" id="GO:0004497">
    <property type="term" value="F:monooxygenase activity"/>
    <property type="evidence" value="ECO:0007669"/>
    <property type="project" value="UniProtKB-KW"/>
</dbReference>
<reference evidence="2 3" key="1">
    <citation type="submission" date="2017-09" db="EMBL/GenBank/DDBJ databases">
        <title>Sphingomonas panjinensis sp.nov., isolated from oil-contaminated soil.</title>
        <authorList>
            <person name="Wang L."/>
            <person name="Chen L."/>
        </authorList>
    </citation>
    <scope>NUCLEOTIDE SEQUENCE [LARGE SCALE GENOMIC DNA]</scope>
    <source>
        <strain evidence="2 3">FW-11</strain>
    </source>
</reference>
<dbReference type="Pfam" id="PF03992">
    <property type="entry name" value="ABM"/>
    <property type="match status" value="1"/>
</dbReference>
<organism evidence="2 3">
    <name type="scientific">Sphingomonas oleivorans</name>
    <dbReference type="NCBI Taxonomy" id="1735121"/>
    <lineage>
        <taxon>Bacteria</taxon>
        <taxon>Pseudomonadati</taxon>
        <taxon>Pseudomonadota</taxon>
        <taxon>Alphaproteobacteria</taxon>
        <taxon>Sphingomonadales</taxon>
        <taxon>Sphingomonadaceae</taxon>
        <taxon>Sphingomonas</taxon>
    </lineage>
</organism>
<dbReference type="SUPFAM" id="SSF54909">
    <property type="entry name" value="Dimeric alpha+beta barrel"/>
    <property type="match status" value="1"/>
</dbReference>
<dbReference type="Proteomes" id="UP000244162">
    <property type="component" value="Unassembled WGS sequence"/>
</dbReference>
<protein>
    <submittedName>
        <fullName evidence="2">Antibiotic biosynthesis monooxygenase</fullName>
    </submittedName>
</protein>
<accession>A0A2T5G1H1</accession>
<proteinExistence type="predicted"/>
<dbReference type="RefSeq" id="WP_107966231.1">
    <property type="nucleotide sequence ID" value="NZ_NWBU01000004.1"/>
</dbReference>
<dbReference type="InterPro" id="IPR007138">
    <property type="entry name" value="ABM_dom"/>
</dbReference>
<keyword evidence="3" id="KW-1185">Reference proteome</keyword>